<evidence type="ECO:0000256" key="4">
    <source>
        <dbReference type="ARBA" id="ARBA00022840"/>
    </source>
</evidence>
<dbReference type="PROSITE" id="PS00867">
    <property type="entry name" value="CPSASE_2"/>
    <property type="match status" value="1"/>
</dbReference>
<dbReference type="SMART" id="SM00878">
    <property type="entry name" value="Biotin_carb_C"/>
    <property type="match status" value="1"/>
</dbReference>
<evidence type="ECO:0000256" key="5">
    <source>
        <dbReference type="ARBA" id="ARBA00023267"/>
    </source>
</evidence>
<feature type="domain" description="ATP-grasp" evidence="7">
    <location>
        <begin position="120"/>
        <end position="329"/>
    </location>
</feature>
<dbReference type="InterPro" id="IPR005481">
    <property type="entry name" value="BC-like_N"/>
</dbReference>
<dbReference type="EC" id="6.3.4.14" evidence="1"/>
<name>A0ABP7JGF4_9ACTN</name>
<dbReference type="InterPro" id="IPR011054">
    <property type="entry name" value="Rudment_hybrid_motif"/>
</dbReference>
<dbReference type="SUPFAM" id="SSF56059">
    <property type="entry name" value="Glutathione synthetase ATP-binding domain-like"/>
    <property type="match status" value="1"/>
</dbReference>
<keyword evidence="2" id="KW-0436">Ligase</keyword>
<gene>
    <name evidence="9" type="ORF">GCM10022226_78120</name>
</gene>
<dbReference type="InterPro" id="IPR005482">
    <property type="entry name" value="Biotin_COase_C"/>
</dbReference>
<dbReference type="Proteomes" id="UP001500888">
    <property type="component" value="Unassembled WGS sequence"/>
</dbReference>
<sequence>MFESVLVANRGEIARRIVRTVRAMGLRAIVVHSEADADLPFVLEADEAFLLGPSAPAHSYLDTAKVLEACRVTGAQAVHPGYGFLAENAAFAQAVIDAGLVWIGPSPDAIERMGDKINARNLMERAGVPVAAGTRESVTDLARARIAAAEIGYPVMVKAAGGGGGIGMGVAHDEAGLTKAYETAARAAERFGGGTGGDPEGASRGPAILLERYIERARHVEVQILGLADGTVVALGERDCSVQRRHQKVVEESPSPGVTPELRERMLAAAVRAGEAVGYRGAGTVECLVDADAQDFVFLEMNTRLQVEHPVTELVTGVDLVRQQLLIAAGEPADFPTASPEHPVEVTGHAIELRVYAEDPKRFFPGPGKIDVWEEPSGPGVRVDSGYVAGNTVTPFYDPLMAKLCVHGADREEALARAREAVAAFRVEGPKNNLPFCAELLENAEFTGGDYDTGLVARMRA</sequence>
<reference evidence="10" key="1">
    <citation type="journal article" date="2019" name="Int. J. Syst. Evol. Microbiol.">
        <title>The Global Catalogue of Microorganisms (GCM) 10K type strain sequencing project: providing services to taxonomists for standard genome sequencing and annotation.</title>
        <authorList>
            <consortium name="The Broad Institute Genomics Platform"/>
            <consortium name="The Broad Institute Genome Sequencing Center for Infectious Disease"/>
            <person name="Wu L."/>
            <person name="Ma J."/>
        </authorList>
    </citation>
    <scope>NUCLEOTIDE SEQUENCE [LARGE SCALE GENOMIC DNA]</scope>
    <source>
        <strain evidence="10">JCM 16908</strain>
    </source>
</reference>
<dbReference type="InterPro" id="IPR005479">
    <property type="entry name" value="CPAse_ATP-bd"/>
</dbReference>
<dbReference type="PANTHER" id="PTHR18866">
    <property type="entry name" value="CARBOXYLASE:PYRUVATE/ACETYL-COA/PROPIONYL-COA CARBOXYLASE"/>
    <property type="match status" value="1"/>
</dbReference>
<dbReference type="PROSITE" id="PS50975">
    <property type="entry name" value="ATP_GRASP"/>
    <property type="match status" value="1"/>
</dbReference>
<dbReference type="PANTHER" id="PTHR18866:SF33">
    <property type="entry name" value="METHYLCROTONOYL-COA CARBOXYLASE SUBUNIT ALPHA, MITOCHONDRIAL-RELATED"/>
    <property type="match status" value="1"/>
</dbReference>
<dbReference type="InterPro" id="IPR016185">
    <property type="entry name" value="PreATP-grasp_dom_sf"/>
</dbReference>
<evidence type="ECO:0000259" key="7">
    <source>
        <dbReference type="PROSITE" id="PS50975"/>
    </source>
</evidence>
<dbReference type="PROSITE" id="PS50979">
    <property type="entry name" value="BC"/>
    <property type="match status" value="1"/>
</dbReference>
<evidence type="ECO:0000256" key="3">
    <source>
        <dbReference type="ARBA" id="ARBA00022741"/>
    </source>
</evidence>
<dbReference type="InterPro" id="IPR011761">
    <property type="entry name" value="ATP-grasp"/>
</dbReference>
<dbReference type="SUPFAM" id="SSF52440">
    <property type="entry name" value="PreATP-grasp domain"/>
    <property type="match status" value="1"/>
</dbReference>
<dbReference type="Pfam" id="PF02786">
    <property type="entry name" value="CPSase_L_D2"/>
    <property type="match status" value="1"/>
</dbReference>
<accession>A0ABP7JGF4</accession>
<evidence type="ECO:0000259" key="8">
    <source>
        <dbReference type="PROSITE" id="PS50979"/>
    </source>
</evidence>
<keyword evidence="10" id="KW-1185">Reference proteome</keyword>
<evidence type="ECO:0000256" key="2">
    <source>
        <dbReference type="ARBA" id="ARBA00022598"/>
    </source>
</evidence>
<organism evidence="9 10">
    <name type="scientific">Sphaerisporangium flaviroseum</name>
    <dbReference type="NCBI Taxonomy" id="509199"/>
    <lineage>
        <taxon>Bacteria</taxon>
        <taxon>Bacillati</taxon>
        <taxon>Actinomycetota</taxon>
        <taxon>Actinomycetes</taxon>
        <taxon>Streptosporangiales</taxon>
        <taxon>Streptosporangiaceae</taxon>
        <taxon>Sphaerisporangium</taxon>
    </lineage>
</organism>
<keyword evidence="5" id="KW-0092">Biotin</keyword>
<evidence type="ECO:0000256" key="6">
    <source>
        <dbReference type="PROSITE-ProRule" id="PRU00409"/>
    </source>
</evidence>
<dbReference type="PROSITE" id="PS00866">
    <property type="entry name" value="CPSASE_1"/>
    <property type="match status" value="1"/>
</dbReference>
<dbReference type="Pfam" id="PF00289">
    <property type="entry name" value="Biotin_carb_N"/>
    <property type="match status" value="1"/>
</dbReference>
<dbReference type="InterPro" id="IPR011764">
    <property type="entry name" value="Biotin_carboxylation_dom"/>
</dbReference>
<evidence type="ECO:0000313" key="10">
    <source>
        <dbReference type="Proteomes" id="UP001500888"/>
    </source>
</evidence>
<dbReference type="RefSeq" id="WP_344952697.1">
    <property type="nucleotide sequence ID" value="NZ_BAAAZR010000057.1"/>
</dbReference>
<keyword evidence="4 6" id="KW-0067">ATP-binding</keyword>
<comment type="caution">
    <text evidence="9">The sequence shown here is derived from an EMBL/GenBank/DDBJ whole genome shotgun (WGS) entry which is preliminary data.</text>
</comment>
<feature type="domain" description="Biotin carboxylation" evidence="8">
    <location>
        <begin position="1"/>
        <end position="461"/>
    </location>
</feature>
<dbReference type="InterPro" id="IPR050856">
    <property type="entry name" value="Biotin_carboxylase_complex"/>
</dbReference>
<dbReference type="Pfam" id="PF02785">
    <property type="entry name" value="Biotin_carb_C"/>
    <property type="match status" value="1"/>
</dbReference>
<dbReference type="EMBL" id="BAAAZR010000057">
    <property type="protein sequence ID" value="GAA3843495.1"/>
    <property type="molecule type" value="Genomic_DNA"/>
</dbReference>
<evidence type="ECO:0000313" key="9">
    <source>
        <dbReference type="EMBL" id="GAA3843495.1"/>
    </source>
</evidence>
<keyword evidence="3 6" id="KW-0547">Nucleotide-binding</keyword>
<dbReference type="SMART" id="SM01209">
    <property type="entry name" value="GARS_A"/>
    <property type="match status" value="1"/>
</dbReference>
<proteinExistence type="predicted"/>
<dbReference type="Gene3D" id="3.30.470.20">
    <property type="entry name" value="ATP-grasp fold, B domain"/>
    <property type="match status" value="1"/>
</dbReference>
<protein>
    <recommendedName>
        <fullName evidence="1">biotin carboxylase</fullName>
        <ecNumber evidence="1">6.3.4.14</ecNumber>
    </recommendedName>
</protein>
<dbReference type="SUPFAM" id="SSF51246">
    <property type="entry name" value="Rudiment single hybrid motif"/>
    <property type="match status" value="1"/>
</dbReference>
<evidence type="ECO:0000256" key="1">
    <source>
        <dbReference type="ARBA" id="ARBA00013263"/>
    </source>
</evidence>